<organism evidence="1 2">
    <name type="scientific">Virgisporangium aliadipatigenens</name>
    <dbReference type="NCBI Taxonomy" id="741659"/>
    <lineage>
        <taxon>Bacteria</taxon>
        <taxon>Bacillati</taxon>
        <taxon>Actinomycetota</taxon>
        <taxon>Actinomycetes</taxon>
        <taxon>Micromonosporales</taxon>
        <taxon>Micromonosporaceae</taxon>
        <taxon>Virgisporangium</taxon>
    </lineage>
</organism>
<dbReference type="RefSeq" id="WP_203903874.1">
    <property type="nucleotide sequence ID" value="NZ_BOPF01000036.1"/>
</dbReference>
<evidence type="ECO:0000313" key="2">
    <source>
        <dbReference type="Proteomes" id="UP000619260"/>
    </source>
</evidence>
<sequence>MAHVHLPRVAWDGARALIYAAQDAESFAPAAARLAGALPDEYWDAYMVTRNRIVRPHRPDADAIEAGLWRQRFSELLVLRPDLADVVRGLADGVISDIVALGRRPSMHV</sequence>
<dbReference type="Proteomes" id="UP000619260">
    <property type="component" value="Unassembled WGS sequence"/>
</dbReference>
<comment type="caution">
    <text evidence="1">The sequence shown here is derived from an EMBL/GenBank/DDBJ whole genome shotgun (WGS) entry which is preliminary data.</text>
</comment>
<proteinExistence type="predicted"/>
<keyword evidence="2" id="KW-1185">Reference proteome</keyword>
<protein>
    <submittedName>
        <fullName evidence="1">Uncharacterized protein</fullName>
    </submittedName>
</protein>
<gene>
    <name evidence="1" type="ORF">Val02_73260</name>
</gene>
<dbReference type="EMBL" id="BOPF01000036">
    <property type="protein sequence ID" value="GIJ50440.1"/>
    <property type="molecule type" value="Genomic_DNA"/>
</dbReference>
<name>A0A8J4DTP9_9ACTN</name>
<evidence type="ECO:0000313" key="1">
    <source>
        <dbReference type="EMBL" id="GIJ50440.1"/>
    </source>
</evidence>
<dbReference type="AlphaFoldDB" id="A0A8J4DTP9"/>
<reference evidence="1" key="1">
    <citation type="submission" date="2021-01" db="EMBL/GenBank/DDBJ databases">
        <title>Whole genome shotgun sequence of Virgisporangium aliadipatigenens NBRC 105644.</title>
        <authorList>
            <person name="Komaki H."/>
            <person name="Tamura T."/>
        </authorList>
    </citation>
    <scope>NUCLEOTIDE SEQUENCE</scope>
    <source>
        <strain evidence="1">NBRC 105644</strain>
    </source>
</reference>
<accession>A0A8J4DTP9</accession>